<feature type="compositionally biased region" description="Basic and acidic residues" evidence="6">
    <location>
        <begin position="192"/>
        <end position="201"/>
    </location>
</feature>
<feature type="compositionally biased region" description="Basic residues" evidence="6">
    <location>
        <begin position="47"/>
        <end position="60"/>
    </location>
</feature>
<evidence type="ECO:0000259" key="8">
    <source>
        <dbReference type="Pfam" id="PF06271"/>
    </source>
</evidence>
<dbReference type="EMBL" id="CP030840">
    <property type="protein sequence ID" value="AXC11303.1"/>
    <property type="molecule type" value="Genomic_DNA"/>
</dbReference>
<dbReference type="Proteomes" id="UP000253606">
    <property type="component" value="Chromosome"/>
</dbReference>
<dbReference type="PANTHER" id="PTHR36115">
    <property type="entry name" value="PROLINE-RICH ANTIGEN HOMOLOG-RELATED"/>
    <property type="match status" value="1"/>
</dbReference>
<name>A0A2Z5FWN4_9BACT</name>
<organism evidence="9 10">
    <name type="scientific">Acidisarcina polymorpha</name>
    <dbReference type="NCBI Taxonomy" id="2211140"/>
    <lineage>
        <taxon>Bacteria</taxon>
        <taxon>Pseudomonadati</taxon>
        <taxon>Acidobacteriota</taxon>
        <taxon>Terriglobia</taxon>
        <taxon>Terriglobales</taxon>
        <taxon>Acidobacteriaceae</taxon>
        <taxon>Acidisarcina</taxon>
    </lineage>
</organism>
<dbReference type="GO" id="GO:0005886">
    <property type="term" value="C:plasma membrane"/>
    <property type="evidence" value="ECO:0007669"/>
    <property type="project" value="UniProtKB-SubCell"/>
</dbReference>
<feature type="region of interest" description="Disordered" evidence="6">
    <location>
        <begin position="1"/>
        <end position="64"/>
    </location>
</feature>
<evidence type="ECO:0000256" key="7">
    <source>
        <dbReference type="SAM" id="Phobius"/>
    </source>
</evidence>
<evidence type="ECO:0000256" key="2">
    <source>
        <dbReference type="ARBA" id="ARBA00022475"/>
    </source>
</evidence>
<comment type="subcellular location">
    <subcellularLocation>
        <location evidence="1">Cell membrane</location>
        <topology evidence="1">Multi-pass membrane protein</topology>
    </subcellularLocation>
</comment>
<proteinExistence type="predicted"/>
<evidence type="ECO:0000256" key="1">
    <source>
        <dbReference type="ARBA" id="ARBA00004651"/>
    </source>
</evidence>
<evidence type="ECO:0000256" key="5">
    <source>
        <dbReference type="ARBA" id="ARBA00023136"/>
    </source>
</evidence>
<sequence length="469" mass="51913">MKEQLLHVEQRRGIEVRSSSSGAEVESSSAPFNPSSSEWKREANHRLAAHRARRDKHHSLQHPLPGMEAIEGTTVAASEPVVRPRGKNVADRVAARYAQAPSYSEMLAAEARNAVRAAEAAAVAAGEARDAAQAILSGLNLETQEGLDEELLYESGPGNVPQTSKDLTAARRFERHSQMAAEHQASTHPASIHRDSIHQDSTHQPSVLEQLDELEREEPIAPIQPLPAKLLEFPRELVAARKARPRLAEGPLREEYDRETSQSQLRIFEVEQESISTQPAVEQVLPGWSTIRLDSAASRDAPRSGGFFEQLQEHRSSPPVAERRPAASAFELPLQTASLEDRLMASLVDLLLVVAGFLLFIFVFVACTTHPPTGKPAMIGAAVAFFCFGLLYQLLFFCFGSDTPGMRYTKIALCTFDDENPTRQAMRQRVGALLLSASPLGLGILWAFFDDDRLGWHDRISRTYQRSYR</sequence>
<evidence type="ECO:0000313" key="9">
    <source>
        <dbReference type="EMBL" id="AXC11303.1"/>
    </source>
</evidence>
<feature type="compositionally biased region" description="Basic and acidic residues" evidence="6">
    <location>
        <begin position="1"/>
        <end position="15"/>
    </location>
</feature>
<keyword evidence="4 7" id="KW-1133">Transmembrane helix</keyword>
<dbReference type="PANTHER" id="PTHR36115:SF10">
    <property type="entry name" value="RDD DOMAIN-CONTAINING PROTEIN"/>
    <property type="match status" value="1"/>
</dbReference>
<feature type="transmembrane region" description="Helical" evidence="7">
    <location>
        <begin position="343"/>
        <end position="365"/>
    </location>
</feature>
<keyword evidence="5 7" id="KW-0472">Membrane</keyword>
<feature type="transmembrane region" description="Helical" evidence="7">
    <location>
        <begin position="430"/>
        <end position="449"/>
    </location>
</feature>
<evidence type="ECO:0000256" key="3">
    <source>
        <dbReference type="ARBA" id="ARBA00022692"/>
    </source>
</evidence>
<keyword evidence="2" id="KW-1003">Cell membrane</keyword>
<evidence type="ECO:0000313" key="10">
    <source>
        <dbReference type="Proteomes" id="UP000253606"/>
    </source>
</evidence>
<dbReference type="KEGG" id="abas:ACPOL_1967"/>
<keyword evidence="3 7" id="KW-0812">Transmembrane</keyword>
<reference evidence="9 10" key="1">
    <citation type="journal article" date="2018" name="Front. Microbiol.">
        <title>Hydrolytic Capabilities as a Key to Environmental Success: Chitinolytic and Cellulolytic Acidobacteria From Acidic Sub-arctic Soils and Boreal Peatlands.</title>
        <authorList>
            <person name="Belova S.E."/>
            <person name="Ravin N.V."/>
            <person name="Pankratov T.A."/>
            <person name="Rakitin A.L."/>
            <person name="Ivanova A.A."/>
            <person name="Beletsky A.V."/>
            <person name="Mardanov A.V."/>
            <person name="Sinninghe Damste J.S."/>
            <person name="Dedysh S.N."/>
        </authorList>
    </citation>
    <scope>NUCLEOTIDE SEQUENCE [LARGE SCALE GENOMIC DNA]</scope>
    <source>
        <strain evidence="9 10">SBC82</strain>
    </source>
</reference>
<protein>
    <recommendedName>
        <fullName evidence="8">RDD domain-containing protein</fullName>
    </recommendedName>
</protein>
<accession>A0A2Z5FWN4</accession>
<evidence type="ECO:0000256" key="4">
    <source>
        <dbReference type="ARBA" id="ARBA00022989"/>
    </source>
</evidence>
<gene>
    <name evidence="9" type="ORF">ACPOL_1967</name>
</gene>
<dbReference type="AlphaFoldDB" id="A0A2Z5FWN4"/>
<feature type="region of interest" description="Disordered" evidence="6">
    <location>
        <begin position="176"/>
        <end position="204"/>
    </location>
</feature>
<feature type="domain" description="RDD" evidence="8">
    <location>
        <begin position="336"/>
        <end position="461"/>
    </location>
</feature>
<evidence type="ECO:0000256" key="6">
    <source>
        <dbReference type="SAM" id="MobiDB-lite"/>
    </source>
</evidence>
<feature type="compositionally biased region" description="Low complexity" evidence="6">
    <location>
        <begin position="18"/>
        <end position="37"/>
    </location>
</feature>
<dbReference type="Pfam" id="PF06271">
    <property type="entry name" value="RDD"/>
    <property type="match status" value="1"/>
</dbReference>
<dbReference type="InterPro" id="IPR051791">
    <property type="entry name" value="Pra-immunoreactive"/>
</dbReference>
<keyword evidence="10" id="KW-1185">Reference proteome</keyword>
<feature type="transmembrane region" description="Helical" evidence="7">
    <location>
        <begin position="377"/>
        <end position="400"/>
    </location>
</feature>
<dbReference type="InterPro" id="IPR010432">
    <property type="entry name" value="RDD"/>
</dbReference>